<keyword evidence="3" id="KW-1185">Reference proteome</keyword>
<sequence>MCQGNYTLIYEYIPKVLVFGVGVSSFLILLFIVAFSKPGSRFVIKGSIWHKDAARERIVPEQFEKFWLLVQVQKFSFWGLVGWAFIALLARVVGHT</sequence>
<keyword evidence="1" id="KW-1133">Transmembrane helix</keyword>
<evidence type="ECO:0000313" key="3">
    <source>
        <dbReference type="Proteomes" id="UP000188219"/>
    </source>
</evidence>
<dbReference type="Proteomes" id="UP000188219">
    <property type="component" value="Chromosome"/>
</dbReference>
<feature type="transmembrane region" description="Helical" evidence="1">
    <location>
        <begin position="75"/>
        <end position="94"/>
    </location>
</feature>
<proteinExistence type="predicted"/>
<dbReference type="KEGG" id="maga:Mag101_12430"/>
<evidence type="ECO:0000256" key="1">
    <source>
        <dbReference type="SAM" id="Phobius"/>
    </source>
</evidence>
<keyword evidence="1" id="KW-0472">Membrane</keyword>
<keyword evidence="1" id="KW-0812">Transmembrane</keyword>
<feature type="transmembrane region" description="Helical" evidence="1">
    <location>
        <begin position="12"/>
        <end position="35"/>
    </location>
</feature>
<reference evidence="2" key="1">
    <citation type="submission" date="2017-02" db="EMBL/GenBank/DDBJ databases">
        <title>Genome of Microbulbifer agarilyticus GP101.</title>
        <authorList>
            <person name="Jung J."/>
            <person name="Bae S.S."/>
            <person name="Baek K."/>
        </authorList>
    </citation>
    <scope>NUCLEOTIDE SEQUENCE [LARGE SCALE GENOMIC DNA]</scope>
    <source>
        <strain evidence="2">GP101</strain>
    </source>
</reference>
<organism evidence="2 3">
    <name type="scientific">Microbulbifer agarilyticus</name>
    <dbReference type="NCBI Taxonomy" id="260552"/>
    <lineage>
        <taxon>Bacteria</taxon>
        <taxon>Pseudomonadati</taxon>
        <taxon>Pseudomonadota</taxon>
        <taxon>Gammaproteobacteria</taxon>
        <taxon>Cellvibrionales</taxon>
        <taxon>Microbulbiferaceae</taxon>
        <taxon>Microbulbifer</taxon>
    </lineage>
</organism>
<accession>A0A1Q2M6P6</accession>
<dbReference type="AlphaFoldDB" id="A0A1Q2M6P6"/>
<evidence type="ECO:0000313" key="2">
    <source>
        <dbReference type="EMBL" id="AQQ68351.1"/>
    </source>
</evidence>
<name>A0A1Q2M6P6_9GAMM</name>
<gene>
    <name evidence="2" type="ORF">Mag101_12430</name>
</gene>
<dbReference type="EMBL" id="CP019650">
    <property type="protein sequence ID" value="AQQ68351.1"/>
    <property type="molecule type" value="Genomic_DNA"/>
</dbReference>
<protein>
    <submittedName>
        <fullName evidence="2">Uncharacterized protein</fullName>
    </submittedName>
</protein>